<evidence type="ECO:0000313" key="1">
    <source>
        <dbReference type="EMBL" id="MCI68593.1"/>
    </source>
</evidence>
<accession>A0A392U510</accession>
<sequence>MAAEPYPLVFPAWIADVFPSDVPLGFERPHRRRRRRGRFRDRLLDRRHCLPVVVLQRYSSARGRGRTR</sequence>
<dbReference type="Proteomes" id="UP000265520">
    <property type="component" value="Unassembled WGS sequence"/>
</dbReference>
<dbReference type="EMBL" id="LXQA010739255">
    <property type="protein sequence ID" value="MCI68593.1"/>
    <property type="molecule type" value="Genomic_DNA"/>
</dbReference>
<evidence type="ECO:0000313" key="2">
    <source>
        <dbReference type="Proteomes" id="UP000265520"/>
    </source>
</evidence>
<dbReference type="AlphaFoldDB" id="A0A392U510"/>
<proteinExistence type="predicted"/>
<reference evidence="1 2" key="1">
    <citation type="journal article" date="2018" name="Front. Plant Sci.">
        <title>Red Clover (Trifolium pratense) and Zigzag Clover (T. medium) - A Picture of Genomic Similarities and Differences.</title>
        <authorList>
            <person name="Dluhosova J."/>
            <person name="Istvanek J."/>
            <person name="Nedelnik J."/>
            <person name="Repkova J."/>
        </authorList>
    </citation>
    <scope>NUCLEOTIDE SEQUENCE [LARGE SCALE GENOMIC DNA]</scope>
    <source>
        <strain evidence="2">cv. 10/8</strain>
        <tissue evidence="1">Leaf</tissue>
    </source>
</reference>
<keyword evidence="2" id="KW-1185">Reference proteome</keyword>
<name>A0A392U510_9FABA</name>
<protein>
    <submittedName>
        <fullName evidence="1">Uncharacterized protein</fullName>
    </submittedName>
</protein>
<comment type="caution">
    <text evidence="1">The sequence shown here is derived from an EMBL/GenBank/DDBJ whole genome shotgun (WGS) entry which is preliminary data.</text>
</comment>
<feature type="non-terminal residue" evidence="1">
    <location>
        <position position="68"/>
    </location>
</feature>
<organism evidence="1 2">
    <name type="scientific">Trifolium medium</name>
    <dbReference type="NCBI Taxonomy" id="97028"/>
    <lineage>
        <taxon>Eukaryota</taxon>
        <taxon>Viridiplantae</taxon>
        <taxon>Streptophyta</taxon>
        <taxon>Embryophyta</taxon>
        <taxon>Tracheophyta</taxon>
        <taxon>Spermatophyta</taxon>
        <taxon>Magnoliopsida</taxon>
        <taxon>eudicotyledons</taxon>
        <taxon>Gunneridae</taxon>
        <taxon>Pentapetalae</taxon>
        <taxon>rosids</taxon>
        <taxon>fabids</taxon>
        <taxon>Fabales</taxon>
        <taxon>Fabaceae</taxon>
        <taxon>Papilionoideae</taxon>
        <taxon>50 kb inversion clade</taxon>
        <taxon>NPAAA clade</taxon>
        <taxon>Hologalegina</taxon>
        <taxon>IRL clade</taxon>
        <taxon>Trifolieae</taxon>
        <taxon>Trifolium</taxon>
    </lineage>
</organism>